<gene>
    <name evidence="7" type="ORF">X943_000486</name>
</gene>
<dbReference type="InterPro" id="IPR022764">
    <property type="entry name" value="Peptidase_S54_rhomboid_dom"/>
</dbReference>
<organism evidence="7 8">
    <name type="scientific">Babesia divergens</name>
    <dbReference type="NCBI Taxonomy" id="32595"/>
    <lineage>
        <taxon>Eukaryota</taxon>
        <taxon>Sar</taxon>
        <taxon>Alveolata</taxon>
        <taxon>Apicomplexa</taxon>
        <taxon>Aconoidasida</taxon>
        <taxon>Piroplasmida</taxon>
        <taxon>Babesiidae</taxon>
        <taxon>Babesia</taxon>
    </lineage>
</organism>
<feature type="signal peptide" evidence="5">
    <location>
        <begin position="1"/>
        <end position="19"/>
    </location>
</feature>
<evidence type="ECO:0000259" key="6">
    <source>
        <dbReference type="Pfam" id="PF01694"/>
    </source>
</evidence>
<evidence type="ECO:0000313" key="8">
    <source>
        <dbReference type="Proteomes" id="UP001195914"/>
    </source>
</evidence>
<evidence type="ECO:0000313" key="7">
    <source>
        <dbReference type="EMBL" id="KAK1936835.1"/>
    </source>
</evidence>
<reference evidence="7" key="2">
    <citation type="submission" date="2021-05" db="EMBL/GenBank/DDBJ databases">
        <authorList>
            <person name="Pain A."/>
        </authorList>
    </citation>
    <scope>NUCLEOTIDE SEQUENCE</scope>
    <source>
        <strain evidence="7">1802A</strain>
    </source>
</reference>
<comment type="caution">
    <text evidence="7">The sequence shown here is derived from an EMBL/GenBank/DDBJ whole genome shotgun (WGS) entry which is preliminary data.</text>
</comment>
<dbReference type="Gene3D" id="1.20.1540.10">
    <property type="entry name" value="Rhomboid-like"/>
    <property type="match status" value="2"/>
</dbReference>
<keyword evidence="5" id="KW-0732">Signal</keyword>
<keyword evidence="4" id="KW-0472">Membrane</keyword>
<sequence length="480" mass="53952">MMLFTSLKLCLILSHLIAAHRQVQSPRINIVGGNHGYYLSYVCKNSPWHTPTALHRRNEAGSTSDHKSLDRQRRNGIASLYTDIYGSSSLGGKESTRRSWRLKASALEGISLSTPRLKAAQLVNLSGIIKNIFNPVKYVKGDQSVLQGIRNAVAEVFCSPGAYIERQCWKCMGYIERLCRRVSKEAHIIYLKGCNLGISGLLTLGQDPVENIIRVIALSYLIEWFTKSNYLKVHYDLNPMAIFTKCQYYRLLTSLFLHNGIVHMLQNVRSLMALGSETIRLLGPTRMITTYLVSGVVGNYISYVYHFAYRNRLPADVFNVAQSVVQGVGQTGKSTYNVVEQVIDRIRGRQERITFPVFLMKYLNTSLCHVVESGVKGLLPHAYKSRQYATSSDIDSTLQSYIKRKTLRQRGCGASSAIYGLMGAICAYHIRFGNASERKRIFEIITTAIMQNLMVFAGANVDHVSHFFGFITGLCLTLQM</sequence>
<proteinExistence type="predicted"/>
<comment type="subcellular location">
    <subcellularLocation>
        <location evidence="1">Membrane</location>
        <topology evidence="1">Multi-pass membrane protein</topology>
    </subcellularLocation>
</comment>
<dbReference type="Pfam" id="PF01694">
    <property type="entry name" value="Rhomboid"/>
    <property type="match status" value="2"/>
</dbReference>
<protein>
    <submittedName>
        <fullName evidence="7">Rhomboid family protein</fullName>
    </submittedName>
</protein>
<dbReference type="Proteomes" id="UP001195914">
    <property type="component" value="Unassembled WGS sequence"/>
</dbReference>
<keyword evidence="2" id="KW-0812">Transmembrane</keyword>
<evidence type="ECO:0000256" key="5">
    <source>
        <dbReference type="SAM" id="SignalP"/>
    </source>
</evidence>
<dbReference type="SUPFAM" id="SSF144091">
    <property type="entry name" value="Rhomboid-like"/>
    <property type="match status" value="1"/>
</dbReference>
<evidence type="ECO:0000256" key="1">
    <source>
        <dbReference type="ARBA" id="ARBA00004141"/>
    </source>
</evidence>
<dbReference type="PANTHER" id="PTHR43731:SF26">
    <property type="entry name" value="RHOMBOID-LIKE PROTEIN 10, CHLOROPLASTIC"/>
    <property type="match status" value="1"/>
</dbReference>
<accession>A0AAD9GE68</accession>
<feature type="domain" description="Peptidase S54 rhomboid" evidence="6">
    <location>
        <begin position="407"/>
        <end position="478"/>
    </location>
</feature>
<feature type="chain" id="PRO_5042192382" evidence="5">
    <location>
        <begin position="20"/>
        <end position="480"/>
    </location>
</feature>
<name>A0AAD9GE68_BABDI</name>
<evidence type="ECO:0000256" key="3">
    <source>
        <dbReference type="ARBA" id="ARBA00022989"/>
    </source>
</evidence>
<reference evidence="7" key="1">
    <citation type="journal article" date="2014" name="Nucleic Acids Res.">
        <title>The evolutionary dynamics of variant antigen genes in Babesia reveal a history of genomic innovation underlying host-parasite interaction.</title>
        <authorList>
            <person name="Jackson A.P."/>
            <person name="Otto T.D."/>
            <person name="Darby A."/>
            <person name="Ramaprasad A."/>
            <person name="Xia D."/>
            <person name="Echaide I.E."/>
            <person name="Farber M."/>
            <person name="Gahlot S."/>
            <person name="Gamble J."/>
            <person name="Gupta D."/>
            <person name="Gupta Y."/>
            <person name="Jackson L."/>
            <person name="Malandrin L."/>
            <person name="Malas T.B."/>
            <person name="Moussa E."/>
            <person name="Nair M."/>
            <person name="Reid A.J."/>
            <person name="Sanders M."/>
            <person name="Sharma J."/>
            <person name="Tracey A."/>
            <person name="Quail M.A."/>
            <person name="Weir W."/>
            <person name="Wastling J.M."/>
            <person name="Hall N."/>
            <person name="Willadsen P."/>
            <person name="Lingelbach K."/>
            <person name="Shiels B."/>
            <person name="Tait A."/>
            <person name="Berriman M."/>
            <person name="Allred D.R."/>
            <person name="Pain A."/>
        </authorList>
    </citation>
    <scope>NUCLEOTIDE SEQUENCE</scope>
    <source>
        <strain evidence="7">1802A</strain>
    </source>
</reference>
<dbReference type="GO" id="GO:0016020">
    <property type="term" value="C:membrane"/>
    <property type="evidence" value="ECO:0007669"/>
    <property type="project" value="UniProtKB-SubCell"/>
</dbReference>
<dbReference type="AlphaFoldDB" id="A0AAD9GE68"/>
<feature type="domain" description="Peptidase S54 rhomboid" evidence="6">
    <location>
        <begin position="246"/>
        <end position="308"/>
    </location>
</feature>
<keyword evidence="3" id="KW-1133">Transmembrane helix</keyword>
<dbReference type="EMBL" id="JAHBMH010000034">
    <property type="protein sequence ID" value="KAK1936835.1"/>
    <property type="molecule type" value="Genomic_DNA"/>
</dbReference>
<evidence type="ECO:0000256" key="2">
    <source>
        <dbReference type="ARBA" id="ARBA00022692"/>
    </source>
</evidence>
<dbReference type="InterPro" id="IPR050925">
    <property type="entry name" value="Rhomboid_protease_S54"/>
</dbReference>
<dbReference type="PANTHER" id="PTHR43731">
    <property type="entry name" value="RHOMBOID PROTEASE"/>
    <property type="match status" value="1"/>
</dbReference>
<keyword evidence="8" id="KW-1185">Reference proteome</keyword>
<dbReference type="InterPro" id="IPR035952">
    <property type="entry name" value="Rhomboid-like_sf"/>
</dbReference>
<dbReference type="GO" id="GO:0004252">
    <property type="term" value="F:serine-type endopeptidase activity"/>
    <property type="evidence" value="ECO:0007669"/>
    <property type="project" value="InterPro"/>
</dbReference>
<evidence type="ECO:0000256" key="4">
    <source>
        <dbReference type="ARBA" id="ARBA00023136"/>
    </source>
</evidence>